<dbReference type="Proteomes" id="UP000467105">
    <property type="component" value="Chromosome"/>
</dbReference>
<evidence type="ECO:0000313" key="2">
    <source>
        <dbReference type="Proteomes" id="UP000467105"/>
    </source>
</evidence>
<dbReference type="Pfam" id="PF13344">
    <property type="entry name" value="Hydrolase_6"/>
    <property type="match status" value="1"/>
</dbReference>
<dbReference type="InterPro" id="IPR036412">
    <property type="entry name" value="HAD-like_sf"/>
</dbReference>
<dbReference type="GO" id="GO:0016791">
    <property type="term" value="F:phosphatase activity"/>
    <property type="evidence" value="ECO:0007669"/>
    <property type="project" value="TreeGrafter"/>
</dbReference>
<dbReference type="PANTHER" id="PTHR19288:SF95">
    <property type="entry name" value="D-GLYCEROL 3-PHOSPHATE PHOSPHATASE"/>
    <property type="match status" value="1"/>
</dbReference>
<dbReference type="Gene3D" id="3.40.50.1000">
    <property type="entry name" value="HAD superfamily/HAD-like"/>
    <property type="match status" value="2"/>
</dbReference>
<dbReference type="Gene3D" id="3.30.300.290">
    <property type="match status" value="1"/>
</dbReference>
<evidence type="ECO:0000313" key="1">
    <source>
        <dbReference type="EMBL" id="BBZ44354.1"/>
    </source>
</evidence>
<dbReference type="RefSeq" id="WP_085271610.1">
    <property type="nucleotide sequence ID" value="NZ_AP022614.1"/>
</dbReference>
<dbReference type="Pfam" id="PF18407">
    <property type="entry name" value="GNAT_like"/>
    <property type="match status" value="1"/>
</dbReference>
<organism evidence="1 2">
    <name type="scientific">Mycobacterium parmense</name>
    <dbReference type="NCBI Taxonomy" id="185642"/>
    <lineage>
        <taxon>Bacteria</taxon>
        <taxon>Bacillati</taxon>
        <taxon>Actinomycetota</taxon>
        <taxon>Actinomycetes</taxon>
        <taxon>Mycobacteriales</taxon>
        <taxon>Mycobacteriaceae</taxon>
        <taxon>Mycobacterium</taxon>
        <taxon>Mycobacterium simiae complex</taxon>
    </lineage>
</organism>
<dbReference type="NCBIfam" id="TIGR01460">
    <property type="entry name" value="HAD-SF-IIA"/>
    <property type="match status" value="1"/>
</dbReference>
<dbReference type="AlphaFoldDB" id="A0A7I7YT94"/>
<dbReference type="Pfam" id="PF13242">
    <property type="entry name" value="Hydrolase_like"/>
    <property type="match status" value="1"/>
</dbReference>
<dbReference type="InterPro" id="IPR006357">
    <property type="entry name" value="HAD-SF_hydro_IIA"/>
</dbReference>
<gene>
    <name evidence="1" type="ORF">MPRM_16350</name>
</gene>
<protein>
    <submittedName>
        <fullName evidence="1">Phosphatase</fullName>
    </submittedName>
</protein>
<dbReference type="PANTHER" id="PTHR19288">
    <property type="entry name" value="4-NITROPHENYLPHOSPHATASE-RELATED"/>
    <property type="match status" value="1"/>
</dbReference>
<dbReference type="InterPro" id="IPR023214">
    <property type="entry name" value="HAD_sf"/>
</dbReference>
<dbReference type="OrthoDB" id="3400930at2"/>
<accession>A0A7I7YT94</accession>
<sequence length="339" mass="35466">MKTIAQQYDCLLIDLDGTVFRGAQPTVGAVQSLDEVRSRKLFVTNNASRSADDVAAHLTELGFTATGADVVTSAQSAARLLSNLLPANSRVLIVGTDALADEVAAVGLRPVRSYDDDPAAVVQGLSKTLGWPELAEAALAIRSGAQWVAANVDPTLPTERGLLPGNGSMVAALRAATGAEPRVAGKPAPGLLTDAVARGDFRAPLVIGDRLDTDIEGANAARLPSLMVLTGVNTARDAVYARPDHRPTYIGHDLRSLHADATRLQVGPQRGWRAELRAGVVTVGANGAGDDRDDDGLAVVRAVAWEVWKAQPGGPPVRIEAADGRARDALQRWSLVHGG</sequence>
<dbReference type="InterPro" id="IPR041065">
    <property type="entry name" value="GNAT-like"/>
</dbReference>
<proteinExistence type="predicted"/>
<reference evidence="1 2" key="1">
    <citation type="journal article" date="2019" name="Emerg. Microbes Infect.">
        <title>Comprehensive subspecies identification of 175 nontuberculous mycobacteria species based on 7547 genomic profiles.</title>
        <authorList>
            <person name="Matsumoto Y."/>
            <person name="Kinjo T."/>
            <person name="Motooka D."/>
            <person name="Nabeya D."/>
            <person name="Jung N."/>
            <person name="Uechi K."/>
            <person name="Horii T."/>
            <person name="Iida T."/>
            <person name="Fujita J."/>
            <person name="Nakamura S."/>
        </authorList>
    </citation>
    <scope>NUCLEOTIDE SEQUENCE [LARGE SCALE GENOMIC DNA]</scope>
    <source>
        <strain evidence="1 2">JCM 14742</strain>
    </source>
</reference>
<keyword evidence="2" id="KW-1185">Reference proteome</keyword>
<dbReference type="EMBL" id="AP022614">
    <property type="protein sequence ID" value="BBZ44354.1"/>
    <property type="molecule type" value="Genomic_DNA"/>
</dbReference>
<dbReference type="GO" id="GO:0005737">
    <property type="term" value="C:cytoplasm"/>
    <property type="evidence" value="ECO:0007669"/>
    <property type="project" value="TreeGrafter"/>
</dbReference>
<name>A0A7I7YT94_9MYCO</name>
<dbReference type="SUPFAM" id="SSF56784">
    <property type="entry name" value="HAD-like"/>
    <property type="match status" value="1"/>
</dbReference>